<evidence type="ECO:0000256" key="3">
    <source>
        <dbReference type="ARBA" id="ARBA00023163"/>
    </source>
</evidence>
<dbReference type="Pfam" id="PF16925">
    <property type="entry name" value="TetR_C_13"/>
    <property type="match status" value="1"/>
</dbReference>
<gene>
    <name evidence="6" type="ORF">SAMN04489718_2631</name>
</gene>
<dbReference type="OrthoDB" id="4214267at2"/>
<feature type="DNA-binding region" description="H-T-H motif" evidence="4">
    <location>
        <begin position="33"/>
        <end position="52"/>
    </location>
</feature>
<dbReference type="SUPFAM" id="SSF48498">
    <property type="entry name" value="Tetracyclin repressor-like, C-terminal domain"/>
    <property type="match status" value="1"/>
</dbReference>
<dbReference type="InterPro" id="IPR001647">
    <property type="entry name" value="HTH_TetR"/>
</dbReference>
<dbReference type="PANTHER" id="PTHR47506:SF1">
    <property type="entry name" value="HTH-TYPE TRANSCRIPTIONAL REGULATOR YJDC"/>
    <property type="match status" value="1"/>
</dbReference>
<dbReference type="PANTHER" id="PTHR47506">
    <property type="entry name" value="TRANSCRIPTIONAL REGULATORY PROTEIN"/>
    <property type="match status" value="1"/>
</dbReference>
<dbReference type="Gene3D" id="1.10.357.10">
    <property type="entry name" value="Tetracycline Repressor, domain 2"/>
    <property type="match status" value="1"/>
</dbReference>
<dbReference type="STRING" id="995062.SAMN04489718_2631"/>
<dbReference type="PROSITE" id="PS50977">
    <property type="entry name" value="HTH_TETR_2"/>
    <property type="match status" value="1"/>
</dbReference>
<keyword evidence="2 4" id="KW-0238">DNA-binding</keyword>
<keyword evidence="3" id="KW-0804">Transcription</keyword>
<organism evidence="6 7">
    <name type="scientific">Actinopolyspora saharensis</name>
    <dbReference type="NCBI Taxonomy" id="995062"/>
    <lineage>
        <taxon>Bacteria</taxon>
        <taxon>Bacillati</taxon>
        <taxon>Actinomycetota</taxon>
        <taxon>Actinomycetes</taxon>
        <taxon>Actinopolysporales</taxon>
        <taxon>Actinopolysporaceae</taxon>
        <taxon>Actinopolyspora</taxon>
    </lineage>
</organism>
<dbReference type="PRINTS" id="PR00455">
    <property type="entry name" value="HTHTETR"/>
</dbReference>
<name>A0A1H1EPS9_9ACTN</name>
<reference evidence="7" key="1">
    <citation type="submission" date="2016-10" db="EMBL/GenBank/DDBJ databases">
        <authorList>
            <person name="Varghese N."/>
            <person name="Submissions S."/>
        </authorList>
    </citation>
    <scope>NUCLEOTIDE SEQUENCE [LARGE SCALE GENOMIC DNA]</scope>
    <source>
        <strain evidence="7">DSM 45459</strain>
    </source>
</reference>
<evidence type="ECO:0000256" key="4">
    <source>
        <dbReference type="PROSITE-ProRule" id="PRU00335"/>
    </source>
</evidence>
<evidence type="ECO:0000313" key="7">
    <source>
        <dbReference type="Proteomes" id="UP000199301"/>
    </source>
</evidence>
<keyword evidence="1" id="KW-0805">Transcription regulation</keyword>
<dbReference type="AlphaFoldDB" id="A0A1H1EPS9"/>
<evidence type="ECO:0000313" key="6">
    <source>
        <dbReference type="EMBL" id="SDQ90620.1"/>
    </source>
</evidence>
<dbReference type="InterPro" id="IPR036271">
    <property type="entry name" value="Tet_transcr_reg_TetR-rel_C_sf"/>
</dbReference>
<proteinExistence type="predicted"/>
<evidence type="ECO:0000259" key="5">
    <source>
        <dbReference type="PROSITE" id="PS50977"/>
    </source>
</evidence>
<dbReference type="EMBL" id="FNKO01000002">
    <property type="protein sequence ID" value="SDQ90620.1"/>
    <property type="molecule type" value="Genomic_DNA"/>
</dbReference>
<feature type="domain" description="HTH tetR-type" evidence="5">
    <location>
        <begin position="10"/>
        <end position="70"/>
    </location>
</feature>
<sequence>MAGPTGNRRQHTGERILDTAARLFYENGIHATGVNTIAERAEVTKVTLYSHFGSKDGLVTEYLRARDHAWRSTLSRFVENRATPEQRLSGIFDAYEQWTVTDRFRGCGFVNATVELTEPLHPAREVIEEHKEGVRRELQDIAETAGCAEAAAVAEEWFLLLEGAVVRCTLRHDVLPLHRAHEAALRLLTPPRATG</sequence>
<dbReference type="Proteomes" id="UP000199301">
    <property type="component" value="Unassembled WGS sequence"/>
</dbReference>
<evidence type="ECO:0000256" key="1">
    <source>
        <dbReference type="ARBA" id="ARBA00023015"/>
    </source>
</evidence>
<dbReference type="SUPFAM" id="SSF46689">
    <property type="entry name" value="Homeodomain-like"/>
    <property type="match status" value="1"/>
</dbReference>
<dbReference type="Pfam" id="PF00440">
    <property type="entry name" value="TetR_N"/>
    <property type="match status" value="1"/>
</dbReference>
<dbReference type="InterPro" id="IPR009057">
    <property type="entry name" value="Homeodomain-like_sf"/>
</dbReference>
<dbReference type="InterPro" id="IPR011075">
    <property type="entry name" value="TetR_C"/>
</dbReference>
<protein>
    <submittedName>
        <fullName evidence="6">DNA-binding transcriptional regulator, AcrR family</fullName>
    </submittedName>
</protein>
<keyword evidence="7" id="KW-1185">Reference proteome</keyword>
<dbReference type="GO" id="GO:0003677">
    <property type="term" value="F:DNA binding"/>
    <property type="evidence" value="ECO:0007669"/>
    <property type="project" value="UniProtKB-UniRule"/>
</dbReference>
<evidence type="ECO:0000256" key="2">
    <source>
        <dbReference type="ARBA" id="ARBA00023125"/>
    </source>
</evidence>
<dbReference type="RefSeq" id="WP_092524276.1">
    <property type="nucleotide sequence ID" value="NZ_FNKO01000002.1"/>
</dbReference>
<accession>A0A1H1EPS9</accession>